<reference evidence="2" key="2">
    <citation type="journal article" date="2021" name="PeerJ">
        <title>Extensive microbial diversity within the chicken gut microbiome revealed by metagenomics and culture.</title>
        <authorList>
            <person name="Gilroy R."/>
            <person name="Ravi A."/>
            <person name="Getino M."/>
            <person name="Pursley I."/>
            <person name="Horton D.L."/>
            <person name="Alikhan N.F."/>
            <person name="Baker D."/>
            <person name="Gharbi K."/>
            <person name="Hall N."/>
            <person name="Watson M."/>
            <person name="Adriaenssens E.M."/>
            <person name="Foster-Nyarko E."/>
            <person name="Jarju S."/>
            <person name="Secka A."/>
            <person name="Antonio M."/>
            <person name="Oren A."/>
            <person name="Chaudhuri R.R."/>
            <person name="La Ragione R."/>
            <person name="Hildebrand F."/>
            <person name="Pallen M.J."/>
        </authorList>
    </citation>
    <scope>NUCLEOTIDE SEQUENCE</scope>
    <source>
        <strain evidence="2">7293</strain>
    </source>
</reference>
<dbReference type="Proteomes" id="UP000823615">
    <property type="component" value="Unassembled WGS sequence"/>
</dbReference>
<evidence type="ECO:0000259" key="1">
    <source>
        <dbReference type="Pfam" id="PF12724"/>
    </source>
</evidence>
<evidence type="ECO:0000313" key="3">
    <source>
        <dbReference type="Proteomes" id="UP000823615"/>
    </source>
</evidence>
<comment type="caution">
    <text evidence="2">The sequence shown here is derived from an EMBL/GenBank/DDBJ whole genome shotgun (WGS) entry which is preliminary data.</text>
</comment>
<dbReference type="SUPFAM" id="SSF52218">
    <property type="entry name" value="Flavoproteins"/>
    <property type="match status" value="1"/>
</dbReference>
<protein>
    <recommendedName>
        <fullName evidence="1">Flavodoxin domain-containing protein</fullName>
    </recommendedName>
</protein>
<dbReference type="InterPro" id="IPR029039">
    <property type="entry name" value="Flavoprotein-like_sf"/>
</dbReference>
<sequence>MEIVITYSSIYGASAYYAGLLAEKLGIQAWNLDDFTRTDADVLIHFGGIYAGTINGLRKASSILPDDRLFVLCTTGLADPEKEKTRNEIRITAAKILKGRNCMIFPLRGDMDYSRLTIKHRAMMWALVKMLKAKKNRTDDDEALIGTYGGKLDFKDPEAIIPVANIIIKIMEKKMVDIKISADNPLCSYSG</sequence>
<dbReference type="AlphaFoldDB" id="A0A9D9DXT1"/>
<gene>
    <name evidence="2" type="ORF">IAA97_03560</name>
</gene>
<feature type="domain" description="Flavodoxin" evidence="1">
    <location>
        <begin position="4"/>
        <end position="136"/>
    </location>
</feature>
<proteinExistence type="predicted"/>
<evidence type="ECO:0000313" key="2">
    <source>
        <dbReference type="EMBL" id="MBO8436037.1"/>
    </source>
</evidence>
<dbReference type="EMBL" id="JADIMT010000047">
    <property type="protein sequence ID" value="MBO8436037.1"/>
    <property type="molecule type" value="Genomic_DNA"/>
</dbReference>
<reference evidence="2" key="1">
    <citation type="submission" date="2020-10" db="EMBL/GenBank/DDBJ databases">
        <authorList>
            <person name="Gilroy R."/>
        </authorList>
    </citation>
    <scope>NUCLEOTIDE SEQUENCE</scope>
    <source>
        <strain evidence="2">7293</strain>
    </source>
</reference>
<dbReference type="Pfam" id="PF12724">
    <property type="entry name" value="Flavodoxin_5"/>
    <property type="match status" value="1"/>
</dbReference>
<name>A0A9D9DXT1_9SPIO</name>
<organism evidence="2 3">
    <name type="scientific">Candidatus Ornithospirochaeta stercoripullorum</name>
    <dbReference type="NCBI Taxonomy" id="2840899"/>
    <lineage>
        <taxon>Bacteria</taxon>
        <taxon>Pseudomonadati</taxon>
        <taxon>Spirochaetota</taxon>
        <taxon>Spirochaetia</taxon>
        <taxon>Spirochaetales</taxon>
        <taxon>Spirochaetaceae</taxon>
        <taxon>Spirochaetaceae incertae sedis</taxon>
        <taxon>Candidatus Ornithospirochaeta</taxon>
    </lineage>
</organism>
<dbReference type="InterPro" id="IPR026816">
    <property type="entry name" value="Flavodoxin_dom"/>
</dbReference>
<accession>A0A9D9DXT1</accession>